<evidence type="ECO:0000313" key="2">
    <source>
        <dbReference type="Proteomes" id="UP000306319"/>
    </source>
</evidence>
<evidence type="ECO:0000313" key="1">
    <source>
        <dbReference type="EMBL" id="TGY79793.1"/>
    </source>
</evidence>
<comment type="caution">
    <text evidence="1">The sequence shown here is derived from an EMBL/GenBank/DDBJ whole genome shotgun (WGS) entry which is preliminary data.</text>
</comment>
<keyword evidence="2" id="KW-1185">Reference proteome</keyword>
<dbReference type="EMBL" id="SRYB01000005">
    <property type="protein sequence ID" value="TGY79793.1"/>
    <property type="molecule type" value="Genomic_DNA"/>
</dbReference>
<proteinExistence type="predicted"/>
<name>A0AC61RIK3_9BACT</name>
<sequence>MTLEETKSQSRKPKGKRNKFGASKSGGYDSEREHRRALSLKAKLRDGLITDLREQVSFILIPVQRDAEGNLLEHDCRYIADFVYRDRKGDTIVEDTKGVRTPEYIIKRKLMLLVYGIRIKEV</sequence>
<dbReference type="Proteomes" id="UP000306319">
    <property type="component" value="Unassembled WGS sequence"/>
</dbReference>
<gene>
    <name evidence="1" type="ORF">E5331_05300</name>
</gene>
<organism evidence="1 2">
    <name type="scientific">Lepagella muris</name>
    <dbReference type="NCBI Taxonomy" id="3032870"/>
    <lineage>
        <taxon>Bacteria</taxon>
        <taxon>Pseudomonadati</taxon>
        <taxon>Bacteroidota</taxon>
        <taxon>Bacteroidia</taxon>
        <taxon>Bacteroidales</taxon>
        <taxon>Muribaculaceae</taxon>
        <taxon>Lepagella</taxon>
    </lineage>
</organism>
<accession>A0AC61RIK3</accession>
<protein>
    <submittedName>
        <fullName evidence="1">DUF1064 domain-containing protein</fullName>
    </submittedName>
</protein>
<reference evidence="1" key="1">
    <citation type="submission" date="2019-04" db="EMBL/GenBank/DDBJ databases">
        <title>Microbes associate with the intestines of laboratory mice.</title>
        <authorList>
            <person name="Navarre W."/>
            <person name="Wong E."/>
            <person name="Huang K."/>
            <person name="Tropini C."/>
            <person name="Ng K."/>
            <person name="Yu B."/>
        </authorList>
    </citation>
    <scope>NUCLEOTIDE SEQUENCE</scope>
    <source>
        <strain evidence="1">NM04_E33</strain>
    </source>
</reference>